<evidence type="ECO:0000256" key="1">
    <source>
        <dbReference type="ARBA" id="ARBA00022722"/>
    </source>
</evidence>
<dbReference type="CDD" id="cd00221">
    <property type="entry name" value="Vsr"/>
    <property type="match status" value="1"/>
</dbReference>
<dbReference type="GO" id="GO:0016787">
    <property type="term" value="F:hydrolase activity"/>
    <property type="evidence" value="ECO:0007669"/>
    <property type="project" value="UniProtKB-KW"/>
</dbReference>
<keyword evidence="3 6" id="KW-0227">DNA damage</keyword>
<keyword evidence="1 6" id="KW-0540">Nuclease</keyword>
<comment type="caution">
    <text evidence="7">The sequence shown here is derived from an EMBL/GenBank/DDBJ whole genome shotgun (WGS) entry which is preliminary data.</text>
</comment>
<gene>
    <name evidence="7" type="ORF">BWD14_19100</name>
</gene>
<dbReference type="Proteomes" id="UP000189337">
    <property type="component" value="Unassembled WGS sequence"/>
</dbReference>
<dbReference type="InterPro" id="IPR011335">
    <property type="entry name" value="Restrct_endonuc-II-like"/>
</dbReference>
<dbReference type="InterPro" id="IPR004603">
    <property type="entry name" value="DNA_mismatch_endonuc_vsr"/>
</dbReference>
<comment type="similarity">
    <text evidence="6">Belongs to the vsr family.</text>
</comment>
<keyword evidence="5 6" id="KW-0234">DNA repair</keyword>
<dbReference type="RefSeq" id="WP_046943347.1">
    <property type="nucleotide sequence ID" value="NZ_MTSU01000032.1"/>
</dbReference>
<keyword evidence="4 6" id="KW-0378">Hydrolase</keyword>
<organism evidence="7 8">
    <name type="scientific">Leptospira santarosai</name>
    <dbReference type="NCBI Taxonomy" id="28183"/>
    <lineage>
        <taxon>Bacteria</taxon>
        <taxon>Pseudomonadati</taxon>
        <taxon>Spirochaetota</taxon>
        <taxon>Spirochaetia</taxon>
        <taxon>Leptospirales</taxon>
        <taxon>Leptospiraceae</taxon>
        <taxon>Leptospira</taxon>
    </lineage>
</organism>
<dbReference type="GO" id="GO:0006298">
    <property type="term" value="P:mismatch repair"/>
    <property type="evidence" value="ECO:0007669"/>
    <property type="project" value="UniProtKB-UniRule"/>
</dbReference>
<evidence type="ECO:0000256" key="2">
    <source>
        <dbReference type="ARBA" id="ARBA00022759"/>
    </source>
</evidence>
<evidence type="ECO:0000256" key="4">
    <source>
        <dbReference type="ARBA" id="ARBA00022801"/>
    </source>
</evidence>
<dbReference type="EMBL" id="MTSU01000032">
    <property type="protein sequence ID" value="ONF90883.1"/>
    <property type="molecule type" value="Genomic_DNA"/>
</dbReference>
<sequence length="141" mass="16716">MADTFTKEKRSSIMANISGKDSKPEVLVRKFLFSLGYRYRKNYTKLIGKPDIVLKKYNTILFVHGCFWHGHRNCKFSTLPVSNKSFWENKINNNSIRDKKNSKILKKLGWKIIIIWQCELMNKKKREKSFSKIIRKLSAKQ</sequence>
<comment type="function">
    <text evidence="6">May nick specific sequences that contain T:G mispairs resulting from m5C-deamination.</text>
</comment>
<dbReference type="Pfam" id="PF03852">
    <property type="entry name" value="Vsr"/>
    <property type="match status" value="1"/>
</dbReference>
<dbReference type="SUPFAM" id="SSF52980">
    <property type="entry name" value="Restriction endonuclease-like"/>
    <property type="match status" value="1"/>
</dbReference>
<name>A0AB73M974_9LEPT</name>
<accession>A0AB73M974</accession>
<evidence type="ECO:0000313" key="8">
    <source>
        <dbReference type="Proteomes" id="UP000189337"/>
    </source>
</evidence>
<dbReference type="AlphaFoldDB" id="A0AB73M974"/>
<proteinExistence type="inferred from homology"/>
<dbReference type="Gene3D" id="3.40.960.10">
    <property type="entry name" value="VSR Endonuclease"/>
    <property type="match status" value="1"/>
</dbReference>
<dbReference type="PIRSF" id="PIRSF018267">
    <property type="entry name" value="VSR_endonuc"/>
    <property type="match status" value="1"/>
</dbReference>
<dbReference type="GO" id="GO:0004519">
    <property type="term" value="F:endonuclease activity"/>
    <property type="evidence" value="ECO:0007669"/>
    <property type="project" value="UniProtKB-KW"/>
</dbReference>
<evidence type="ECO:0000256" key="3">
    <source>
        <dbReference type="ARBA" id="ARBA00022763"/>
    </source>
</evidence>
<dbReference type="NCBIfam" id="TIGR00632">
    <property type="entry name" value="vsr"/>
    <property type="match status" value="1"/>
</dbReference>
<evidence type="ECO:0000256" key="5">
    <source>
        <dbReference type="ARBA" id="ARBA00023204"/>
    </source>
</evidence>
<protein>
    <recommendedName>
        <fullName evidence="6">Very short patch repair endonuclease</fullName>
        <ecNumber evidence="6">3.1.-.-</ecNumber>
    </recommendedName>
</protein>
<evidence type="ECO:0000256" key="6">
    <source>
        <dbReference type="PIRNR" id="PIRNR018267"/>
    </source>
</evidence>
<reference evidence="7 8" key="1">
    <citation type="submission" date="2017-01" db="EMBL/GenBank/DDBJ databases">
        <title>Comparative genomic analysis of Brazilian Leptospira santarosai.</title>
        <authorList>
            <person name="Moreno L.Z."/>
            <person name="Miraglia F."/>
            <person name="Kremer F.S."/>
            <person name="Eslabao M.R."/>
            <person name="Lilenbaum W."/>
            <person name="Dellagostin O.A."/>
            <person name="Moreno A.M."/>
        </authorList>
    </citation>
    <scope>NUCLEOTIDE SEQUENCE [LARGE SCALE GENOMIC DNA]</scope>
    <source>
        <strain evidence="7 8">M52/8-19</strain>
    </source>
</reference>
<dbReference type="EC" id="3.1.-.-" evidence="6"/>
<keyword evidence="2 6" id="KW-0255">Endonuclease</keyword>
<evidence type="ECO:0000313" key="7">
    <source>
        <dbReference type="EMBL" id="ONF90883.1"/>
    </source>
</evidence>